<comment type="caution">
    <text evidence="1">The sequence shown here is derived from an EMBL/GenBank/DDBJ whole genome shotgun (WGS) entry which is preliminary data.</text>
</comment>
<organism evidence="1 2">
    <name type="scientific">Acer negundo</name>
    <name type="common">Box elder</name>
    <dbReference type="NCBI Taxonomy" id="4023"/>
    <lineage>
        <taxon>Eukaryota</taxon>
        <taxon>Viridiplantae</taxon>
        <taxon>Streptophyta</taxon>
        <taxon>Embryophyta</taxon>
        <taxon>Tracheophyta</taxon>
        <taxon>Spermatophyta</taxon>
        <taxon>Magnoliopsida</taxon>
        <taxon>eudicotyledons</taxon>
        <taxon>Gunneridae</taxon>
        <taxon>Pentapetalae</taxon>
        <taxon>rosids</taxon>
        <taxon>malvids</taxon>
        <taxon>Sapindales</taxon>
        <taxon>Sapindaceae</taxon>
        <taxon>Hippocastanoideae</taxon>
        <taxon>Acereae</taxon>
        <taxon>Acer</taxon>
    </lineage>
</organism>
<dbReference type="Proteomes" id="UP001064489">
    <property type="component" value="Chromosome 10"/>
</dbReference>
<name>A0AAD5IKL8_ACENE</name>
<evidence type="ECO:0000313" key="2">
    <source>
        <dbReference type="Proteomes" id="UP001064489"/>
    </source>
</evidence>
<reference evidence="1" key="2">
    <citation type="submission" date="2023-02" db="EMBL/GenBank/DDBJ databases">
        <authorList>
            <person name="Swenson N.G."/>
            <person name="Wegrzyn J.L."/>
            <person name="Mcevoy S.L."/>
        </authorList>
    </citation>
    <scope>NUCLEOTIDE SEQUENCE</scope>
    <source>
        <strain evidence="1">91603</strain>
        <tissue evidence="1">Leaf</tissue>
    </source>
</reference>
<dbReference type="AlphaFoldDB" id="A0AAD5IKL8"/>
<gene>
    <name evidence="1" type="ORF">LWI28_025820</name>
</gene>
<protein>
    <submittedName>
        <fullName evidence="1">Uncharacterized protein</fullName>
    </submittedName>
</protein>
<reference evidence="1" key="1">
    <citation type="journal article" date="2022" name="Plant J.">
        <title>Strategies of tolerance reflected in two North American maple genomes.</title>
        <authorList>
            <person name="McEvoy S.L."/>
            <person name="Sezen U.U."/>
            <person name="Trouern-Trend A."/>
            <person name="McMahon S.M."/>
            <person name="Schaberg P.G."/>
            <person name="Yang J."/>
            <person name="Wegrzyn J.L."/>
            <person name="Swenson N.G."/>
        </authorList>
    </citation>
    <scope>NUCLEOTIDE SEQUENCE</scope>
    <source>
        <strain evidence="1">91603</strain>
    </source>
</reference>
<sequence length="85" mass="9258">MKKHSSQLQPTELSPKLVIFMVSSLEMTEESVDHVNVHGRLASFLEYCHFFVGAQTEQVTTGASVIGIQTEEFTTGASVVGAQTE</sequence>
<accession>A0AAD5IKL8</accession>
<evidence type="ECO:0000313" key="1">
    <source>
        <dbReference type="EMBL" id="KAI9166074.1"/>
    </source>
</evidence>
<dbReference type="EMBL" id="JAJSOW010000105">
    <property type="protein sequence ID" value="KAI9166074.1"/>
    <property type="molecule type" value="Genomic_DNA"/>
</dbReference>
<proteinExistence type="predicted"/>
<keyword evidence="2" id="KW-1185">Reference proteome</keyword>